<feature type="transmembrane region" description="Helical" evidence="7">
    <location>
        <begin position="171"/>
        <end position="191"/>
    </location>
</feature>
<reference evidence="8" key="1">
    <citation type="submission" date="2021-01" db="EMBL/GenBank/DDBJ databases">
        <authorList>
            <person name="Corre E."/>
            <person name="Pelletier E."/>
            <person name="Niang G."/>
            <person name="Scheremetjew M."/>
            <person name="Finn R."/>
            <person name="Kale V."/>
            <person name="Holt S."/>
            <person name="Cochrane G."/>
            <person name="Meng A."/>
            <person name="Brown T."/>
            <person name="Cohen L."/>
        </authorList>
    </citation>
    <scope>NUCLEOTIDE SEQUENCE</scope>
    <source>
        <strain evidence="8">GSBS06</strain>
    </source>
</reference>
<evidence type="ECO:0000256" key="6">
    <source>
        <dbReference type="ARBA" id="ARBA00023136"/>
    </source>
</evidence>
<dbReference type="GO" id="GO:0005886">
    <property type="term" value="C:plasma membrane"/>
    <property type="evidence" value="ECO:0007669"/>
    <property type="project" value="UniProtKB-SubCell"/>
</dbReference>
<proteinExistence type="inferred from homology"/>
<dbReference type="InterPro" id="IPR021910">
    <property type="entry name" value="NGX6/PGAP6/MYMK"/>
</dbReference>
<comment type="similarity">
    <text evidence="2">Belongs to the TMEM8 family.</text>
</comment>
<organism evidence="8">
    <name type="scientific">Aplanochytrium stocchinoi</name>
    <dbReference type="NCBI Taxonomy" id="215587"/>
    <lineage>
        <taxon>Eukaryota</taxon>
        <taxon>Sar</taxon>
        <taxon>Stramenopiles</taxon>
        <taxon>Bigyra</taxon>
        <taxon>Labyrinthulomycetes</taxon>
        <taxon>Thraustochytrida</taxon>
        <taxon>Thraustochytriidae</taxon>
        <taxon>Aplanochytrium</taxon>
    </lineage>
</organism>
<gene>
    <name evidence="8" type="ORF">ASTO00021_LOCUS15262</name>
</gene>
<feature type="transmembrane region" description="Helical" evidence="7">
    <location>
        <begin position="115"/>
        <end position="136"/>
    </location>
</feature>
<name>A0A7S3PNJ0_9STRA</name>
<evidence type="ECO:0000256" key="3">
    <source>
        <dbReference type="ARBA" id="ARBA00022475"/>
    </source>
</evidence>
<evidence type="ECO:0000256" key="7">
    <source>
        <dbReference type="SAM" id="Phobius"/>
    </source>
</evidence>
<evidence type="ECO:0000256" key="1">
    <source>
        <dbReference type="ARBA" id="ARBA00004651"/>
    </source>
</evidence>
<keyword evidence="3" id="KW-1003">Cell membrane</keyword>
<dbReference type="EMBL" id="HBIN01020001">
    <property type="protein sequence ID" value="CAE0445243.1"/>
    <property type="molecule type" value="Transcribed_RNA"/>
</dbReference>
<evidence type="ECO:0000313" key="8">
    <source>
        <dbReference type="EMBL" id="CAE0445243.1"/>
    </source>
</evidence>
<comment type="subcellular location">
    <subcellularLocation>
        <location evidence="1">Cell membrane</location>
        <topology evidence="1">Multi-pass membrane protein</topology>
    </subcellularLocation>
</comment>
<evidence type="ECO:0000256" key="5">
    <source>
        <dbReference type="ARBA" id="ARBA00022989"/>
    </source>
</evidence>
<keyword evidence="4 7" id="KW-0812">Transmembrane</keyword>
<evidence type="ECO:0000256" key="2">
    <source>
        <dbReference type="ARBA" id="ARBA00005542"/>
    </source>
</evidence>
<dbReference type="PANTHER" id="PTHR36561:SF1">
    <property type="entry name" value="TRANSMEMBRANE PROTEIN 147"/>
    <property type="match status" value="1"/>
</dbReference>
<feature type="transmembrane region" description="Helical" evidence="7">
    <location>
        <begin position="62"/>
        <end position="81"/>
    </location>
</feature>
<dbReference type="AlphaFoldDB" id="A0A7S3PNJ0"/>
<dbReference type="PANTHER" id="PTHR36561">
    <property type="entry name" value="HAEMOLYSIN-III RELATED-RELATED"/>
    <property type="match status" value="1"/>
</dbReference>
<keyword evidence="6 7" id="KW-0472">Membrane</keyword>
<feature type="transmembrane region" description="Helical" evidence="7">
    <location>
        <begin position="32"/>
        <end position="50"/>
    </location>
</feature>
<dbReference type="Pfam" id="PF12036">
    <property type="entry name" value="DUF3522"/>
    <property type="match status" value="1"/>
</dbReference>
<protein>
    <submittedName>
        <fullName evidence="8">Uncharacterized protein</fullName>
    </submittedName>
</protein>
<keyword evidence="5 7" id="KW-1133">Transmembrane helix</keyword>
<accession>A0A7S3PNJ0</accession>
<sequence>MSPSASEFFASACSDFALVPALYHVAKHKRHFTLFIGIFQFIAALLFNTSHALGVKLFLSALQWHFINDVLALNFACCLLVHCMGNRSENLNTILRYLSFALAWIFKLRDQWDSALWEVFLVVMYALAAIYGMFILNPRLMKLWDVDSIKKGGLCFCAAIILFGLKLNPRASPIFAGFMHLFAGGASFFFWKAVPVMDKKNDSLLPTAASAFR</sequence>
<evidence type="ECO:0000256" key="4">
    <source>
        <dbReference type="ARBA" id="ARBA00022692"/>
    </source>
</evidence>